<evidence type="ECO:0000313" key="7">
    <source>
        <dbReference type="EMBL" id="SCZ67368.1"/>
    </source>
</evidence>
<evidence type="ECO:0000313" key="8">
    <source>
        <dbReference type="Proteomes" id="UP000199648"/>
    </source>
</evidence>
<organism evidence="7 8">
    <name type="scientific">Thiohalomonas denitrificans</name>
    <dbReference type="NCBI Taxonomy" id="415747"/>
    <lineage>
        <taxon>Bacteria</taxon>
        <taxon>Pseudomonadati</taxon>
        <taxon>Pseudomonadota</taxon>
        <taxon>Gammaproteobacteria</taxon>
        <taxon>Thiohalomonadales</taxon>
        <taxon>Thiohalomonadaceae</taxon>
        <taxon>Thiohalomonas</taxon>
    </lineage>
</organism>
<keyword evidence="8" id="KW-1185">Reference proteome</keyword>
<feature type="transmembrane region" description="Helical" evidence="5">
    <location>
        <begin position="358"/>
        <end position="391"/>
    </location>
</feature>
<feature type="transmembrane region" description="Helical" evidence="5">
    <location>
        <begin position="332"/>
        <end position="352"/>
    </location>
</feature>
<dbReference type="EMBL" id="FMWD01000014">
    <property type="protein sequence ID" value="SCZ67368.1"/>
    <property type="molecule type" value="Genomic_DNA"/>
</dbReference>
<dbReference type="STRING" id="415747.SAMN03097708_03137"/>
<evidence type="ECO:0000259" key="6">
    <source>
        <dbReference type="Pfam" id="PF04932"/>
    </source>
</evidence>
<dbReference type="Proteomes" id="UP000199648">
    <property type="component" value="Unassembled WGS sequence"/>
</dbReference>
<feature type="transmembrane region" description="Helical" evidence="5">
    <location>
        <begin position="177"/>
        <end position="195"/>
    </location>
</feature>
<feature type="transmembrane region" description="Helical" evidence="5">
    <location>
        <begin position="207"/>
        <end position="240"/>
    </location>
</feature>
<dbReference type="GO" id="GO:0016020">
    <property type="term" value="C:membrane"/>
    <property type="evidence" value="ECO:0007669"/>
    <property type="project" value="UniProtKB-SubCell"/>
</dbReference>
<dbReference type="GO" id="GO:0016874">
    <property type="term" value="F:ligase activity"/>
    <property type="evidence" value="ECO:0007669"/>
    <property type="project" value="UniProtKB-KW"/>
</dbReference>
<proteinExistence type="predicted"/>
<evidence type="ECO:0000256" key="3">
    <source>
        <dbReference type="ARBA" id="ARBA00022989"/>
    </source>
</evidence>
<dbReference type="Pfam" id="PF04932">
    <property type="entry name" value="Wzy_C"/>
    <property type="match status" value="1"/>
</dbReference>
<evidence type="ECO:0000256" key="1">
    <source>
        <dbReference type="ARBA" id="ARBA00004141"/>
    </source>
</evidence>
<keyword evidence="2 5" id="KW-0812">Transmembrane</keyword>
<evidence type="ECO:0000256" key="2">
    <source>
        <dbReference type="ARBA" id="ARBA00022692"/>
    </source>
</evidence>
<dbReference type="AlphaFoldDB" id="A0A1G5R0J4"/>
<protein>
    <submittedName>
        <fullName evidence="7">O-antigen ligase like membrane protein</fullName>
    </submittedName>
</protein>
<dbReference type="RefSeq" id="WP_092999055.1">
    <property type="nucleotide sequence ID" value="NZ_FMWD01000014.1"/>
</dbReference>
<dbReference type="OrthoDB" id="6497624at2"/>
<feature type="transmembrane region" description="Helical" evidence="5">
    <location>
        <begin position="246"/>
        <end position="264"/>
    </location>
</feature>
<evidence type="ECO:0000256" key="5">
    <source>
        <dbReference type="SAM" id="Phobius"/>
    </source>
</evidence>
<gene>
    <name evidence="7" type="ORF">SAMN03097708_03137</name>
</gene>
<evidence type="ECO:0000256" key="4">
    <source>
        <dbReference type="ARBA" id="ARBA00023136"/>
    </source>
</evidence>
<dbReference type="InterPro" id="IPR007016">
    <property type="entry name" value="O-antigen_ligase-rel_domated"/>
</dbReference>
<feature type="transmembrane region" description="Helical" evidence="5">
    <location>
        <begin position="12"/>
        <end position="32"/>
    </location>
</feature>
<keyword evidence="3 5" id="KW-1133">Transmembrane helix</keyword>
<comment type="subcellular location">
    <subcellularLocation>
        <location evidence="1">Membrane</location>
        <topology evidence="1">Multi-pass membrane protein</topology>
    </subcellularLocation>
</comment>
<sequence>MLNVNDDRSSSGSFDYVTTVLFALIIGLPTGYLMGYPIKHAALLVSGAYIATIWLRRWQRDGLGGIVFWLGLFLFLFSYMALGLSQWGPLAVREFGMMLTPAVVSLLLVLWIQSTNSLWFFRALFFSVVAILAGVKFLLLAGSLIFDLSFVQINGLYARVFGTGFVSMSLPHGLYRIYVQTDIIAGFAPAIVAWLQSQKVEPRPGKIEYLIIFLSFFVSLFSFSRYIWLLFLICFLAWMLSFRKQAWQVLLATLLLAAAALLSYQLAEKRFEPELNVASDSIRLQQAPALLDTWLDAPFLGNGLGAYNPDLVRSHNEPYSYELQLLSLLPKFGVIGVTIILAGLLAVGYVLVQGKARWAIFIGALTLSAGIFNPYLFNSNIAILYAAIYLAFLTSRNQKAKAIE</sequence>
<keyword evidence="7" id="KW-0436">Ligase</keyword>
<keyword evidence="4 5" id="KW-0472">Membrane</keyword>
<name>A0A1G5R0J4_9GAMM</name>
<feature type="domain" description="O-antigen ligase-related" evidence="6">
    <location>
        <begin position="211"/>
        <end position="340"/>
    </location>
</feature>
<reference evidence="7 8" key="1">
    <citation type="submission" date="2016-10" db="EMBL/GenBank/DDBJ databases">
        <authorList>
            <person name="de Groot N.N."/>
        </authorList>
    </citation>
    <scope>NUCLEOTIDE SEQUENCE [LARGE SCALE GENOMIC DNA]</scope>
    <source>
        <strain evidence="7 8">HLD2</strain>
    </source>
</reference>
<feature type="transmembrane region" description="Helical" evidence="5">
    <location>
        <begin position="38"/>
        <end position="55"/>
    </location>
</feature>
<feature type="transmembrane region" description="Helical" evidence="5">
    <location>
        <begin position="62"/>
        <end position="83"/>
    </location>
</feature>
<feature type="transmembrane region" description="Helical" evidence="5">
    <location>
        <begin position="95"/>
        <end position="112"/>
    </location>
</feature>
<feature type="transmembrane region" description="Helical" evidence="5">
    <location>
        <begin position="124"/>
        <end position="146"/>
    </location>
</feature>
<accession>A0A1G5R0J4</accession>